<dbReference type="Proteomes" id="UP000515934">
    <property type="component" value="Chromosome"/>
</dbReference>
<sequence>MSLDVKQVDISATEGIAVVDDFFDGVFAPLRAWLPELAELFGALDSKITGSQLASLVEGGSYAVLDTADRPLYGAGFCGSDLLVSGGNPLAWWQGPERQLLASSTFGPGQAAIDLERLEWYRVPRQTGEHHVAGPFVDYLCSNEITLTSTVPLITDRGFLGVACADVLLATVEELLMPSIRGIEGAALVNSNGRVVVSTDPDHETGDRYFGIADDDHASAQLLIGRSTRYPFALVQPR</sequence>
<organism evidence="1 2">
    <name type="scientific">Leucobacter denitrificans</name>
    <dbReference type="NCBI Taxonomy" id="683042"/>
    <lineage>
        <taxon>Bacteria</taxon>
        <taxon>Bacillati</taxon>
        <taxon>Actinomycetota</taxon>
        <taxon>Actinomycetes</taxon>
        <taxon>Micrococcales</taxon>
        <taxon>Microbacteriaceae</taxon>
        <taxon>Leucobacter</taxon>
    </lineage>
</organism>
<protein>
    <recommendedName>
        <fullName evidence="3">Cache domain-containing protein</fullName>
    </recommendedName>
</protein>
<dbReference type="AlphaFoldDB" id="A0A7G9S3B4"/>
<evidence type="ECO:0000313" key="2">
    <source>
        <dbReference type="Proteomes" id="UP000515934"/>
    </source>
</evidence>
<keyword evidence="2" id="KW-1185">Reference proteome</keyword>
<dbReference type="KEGG" id="ldn:H9L06_08685"/>
<name>A0A7G9S3B4_9MICO</name>
<gene>
    <name evidence="1" type="ORF">H9L06_08685</name>
</gene>
<dbReference type="EMBL" id="CP060716">
    <property type="protein sequence ID" value="QNN62339.1"/>
    <property type="molecule type" value="Genomic_DNA"/>
</dbReference>
<proteinExistence type="predicted"/>
<accession>A0A7G9S3B4</accession>
<reference evidence="1 2" key="1">
    <citation type="submission" date="2020-08" db="EMBL/GenBank/DDBJ databases">
        <title>Genome sequence of Leucobacter denitrificans KACC 14055T.</title>
        <authorList>
            <person name="Hyun D.-W."/>
            <person name="Bae J.-W."/>
        </authorList>
    </citation>
    <scope>NUCLEOTIDE SEQUENCE [LARGE SCALE GENOMIC DNA]</scope>
    <source>
        <strain evidence="1 2">KACC 14055</strain>
    </source>
</reference>
<dbReference type="RefSeq" id="WP_187554810.1">
    <property type="nucleotide sequence ID" value="NZ_CP060716.1"/>
</dbReference>
<evidence type="ECO:0000313" key="1">
    <source>
        <dbReference type="EMBL" id="QNN62339.1"/>
    </source>
</evidence>
<dbReference type="Gene3D" id="3.30.450.20">
    <property type="entry name" value="PAS domain"/>
    <property type="match status" value="2"/>
</dbReference>
<evidence type="ECO:0008006" key="3">
    <source>
        <dbReference type="Google" id="ProtNLM"/>
    </source>
</evidence>